<proteinExistence type="predicted"/>
<dbReference type="EMBL" id="JBBBNY010000004">
    <property type="protein sequence ID" value="MEI7036793.1"/>
    <property type="molecule type" value="Genomic_DNA"/>
</dbReference>
<keyword evidence="2" id="KW-1185">Reference proteome</keyword>
<evidence type="ECO:0000313" key="1">
    <source>
        <dbReference type="EMBL" id="MEI7036793.1"/>
    </source>
</evidence>
<comment type="caution">
    <text evidence="1">The sequence shown here is derived from an EMBL/GenBank/DDBJ whole genome shotgun (WGS) entry which is preliminary data.</text>
</comment>
<gene>
    <name evidence="1" type="ORF">WAT24_08490</name>
</gene>
<accession>A0ABU8JB80</accession>
<dbReference type="RefSeq" id="WP_336807415.1">
    <property type="nucleotide sequence ID" value="NZ_JBBBNY010000004.1"/>
</dbReference>
<evidence type="ECO:0000313" key="2">
    <source>
        <dbReference type="Proteomes" id="UP001381174"/>
    </source>
</evidence>
<protein>
    <recommendedName>
        <fullName evidence="3">DUF4340 domain-containing protein</fullName>
    </recommendedName>
</protein>
<organism evidence="1 2">
    <name type="scientific">Fulvimonas yonginensis</name>
    <dbReference type="NCBI Taxonomy" id="1495200"/>
    <lineage>
        <taxon>Bacteria</taxon>
        <taxon>Pseudomonadati</taxon>
        <taxon>Pseudomonadota</taxon>
        <taxon>Gammaproteobacteria</taxon>
        <taxon>Lysobacterales</taxon>
        <taxon>Rhodanobacteraceae</taxon>
        <taxon>Fulvimonas</taxon>
    </lineage>
</organism>
<evidence type="ECO:0008006" key="3">
    <source>
        <dbReference type="Google" id="ProtNLM"/>
    </source>
</evidence>
<name>A0ABU8JB80_9GAMM</name>
<reference evidence="1 2" key="1">
    <citation type="journal article" date="2014" name="Int. J. Syst. Evol. Microbiol.">
        <title>Fulvimonas yonginensis sp. nov., isolated from greenhouse soil, and emended description of the genus Fulvimonas.</title>
        <authorList>
            <person name="Ahn J.H."/>
            <person name="Kim S.J."/>
            <person name="Weon H.Y."/>
            <person name="Hong S.B."/>
            <person name="Seok S.J."/>
            <person name="Kwon S.W."/>
        </authorList>
    </citation>
    <scope>NUCLEOTIDE SEQUENCE [LARGE SCALE GENOMIC DNA]</scope>
    <source>
        <strain evidence="1 2">KACC 16952</strain>
    </source>
</reference>
<sequence>MRRAVRQRWLVAGIAVALLALAAVQYLHDRRDAPGTLLGLDPSGIRSVVLTLPGHPPETYRRARGHWWRADGRPADEGRLQELTEIAQAPVAGWRPASAFDPAKIGLAPPLAQLRLDGHTLDFGTTAVTGPLRYVRVDGRIALVPLRYTPRPSTRDAERIH</sequence>
<dbReference type="Proteomes" id="UP001381174">
    <property type="component" value="Unassembled WGS sequence"/>
</dbReference>